<accession>A0A1G8SAY0</accession>
<dbReference type="InterPro" id="IPR028098">
    <property type="entry name" value="Glyco_trans_4-like_N"/>
</dbReference>
<dbReference type="Pfam" id="PF13439">
    <property type="entry name" value="Glyco_transf_4"/>
    <property type="match status" value="1"/>
</dbReference>
<proteinExistence type="predicted"/>
<keyword evidence="3" id="KW-0808">Transferase</keyword>
<dbReference type="GO" id="GO:0016757">
    <property type="term" value="F:glycosyltransferase activity"/>
    <property type="evidence" value="ECO:0007669"/>
    <property type="project" value="InterPro"/>
</dbReference>
<protein>
    <submittedName>
        <fullName evidence="3">Glycosyltransferase involved in cell wall bisynthesis</fullName>
    </submittedName>
</protein>
<dbReference type="RefSeq" id="WP_090399970.1">
    <property type="nucleotide sequence ID" value="NZ_FNEN01000024.1"/>
</dbReference>
<feature type="domain" description="Glycosyltransferase subfamily 4-like N-terminal" evidence="2">
    <location>
        <begin position="16"/>
        <end position="172"/>
    </location>
</feature>
<organism evidence="3 4">
    <name type="scientific">Natribacillus halophilus</name>
    <dbReference type="NCBI Taxonomy" id="549003"/>
    <lineage>
        <taxon>Bacteria</taxon>
        <taxon>Bacillati</taxon>
        <taxon>Bacillota</taxon>
        <taxon>Bacilli</taxon>
        <taxon>Bacillales</taxon>
        <taxon>Bacillaceae</taxon>
        <taxon>Natribacillus</taxon>
    </lineage>
</organism>
<sequence length="373" mass="42157">MKKVNVLFFIYELGAGGAARTLLNIINHLDRTRFNPILVTLNFDGAYEQDLASDVKMIKLNTQRLRKAVFPLAKVIRKENIDLVFSTQFPDLNVIAILGNFFSFTRAKSIVREADHFGGGFRTNAKLLITGLFYKYARQVISLSEGVKENLVRRYKVKADNIKVIHNPVDIENIQEKMNEDIEAEHKNIFATEEPVIITAGRLVEQKDQQTLLRAFAKVNQQLKSRLLILGEGPLLESLQQQAEDLNVKERVYFIGFQDNPYRYFQRADLFVLSSKHEGFSHVIAEALASGTLVVSTDCHSGPAEVLNEGEFGTLCEVGNETQMASQIVEVLTLSDQQRVDSVQKGYKRAHDFKAEHIVQQYEQTFMDALGSG</sequence>
<evidence type="ECO:0000313" key="4">
    <source>
        <dbReference type="Proteomes" id="UP000198853"/>
    </source>
</evidence>
<dbReference type="Gene3D" id="3.40.50.2000">
    <property type="entry name" value="Glycogen Phosphorylase B"/>
    <property type="match status" value="2"/>
</dbReference>
<evidence type="ECO:0000313" key="3">
    <source>
        <dbReference type="EMBL" id="SDJ25925.1"/>
    </source>
</evidence>
<dbReference type="CDD" id="cd03811">
    <property type="entry name" value="GT4_GT28_WabH-like"/>
    <property type="match status" value="1"/>
</dbReference>
<dbReference type="PANTHER" id="PTHR12526">
    <property type="entry name" value="GLYCOSYLTRANSFERASE"/>
    <property type="match status" value="1"/>
</dbReference>
<evidence type="ECO:0000259" key="2">
    <source>
        <dbReference type="Pfam" id="PF13439"/>
    </source>
</evidence>
<gene>
    <name evidence="3" type="ORF">SAMN04488123_12426</name>
</gene>
<dbReference type="PANTHER" id="PTHR12526:SF630">
    <property type="entry name" value="GLYCOSYLTRANSFERASE"/>
    <property type="match status" value="1"/>
</dbReference>
<name>A0A1G8SAY0_9BACI</name>
<dbReference type="Pfam" id="PF00534">
    <property type="entry name" value="Glycos_transf_1"/>
    <property type="match status" value="1"/>
</dbReference>
<dbReference type="EMBL" id="FNEN01000024">
    <property type="protein sequence ID" value="SDJ25925.1"/>
    <property type="molecule type" value="Genomic_DNA"/>
</dbReference>
<dbReference type="Proteomes" id="UP000198853">
    <property type="component" value="Unassembled WGS sequence"/>
</dbReference>
<dbReference type="OrthoDB" id="9787617at2"/>
<dbReference type="AlphaFoldDB" id="A0A1G8SAY0"/>
<reference evidence="3 4" key="1">
    <citation type="submission" date="2016-10" db="EMBL/GenBank/DDBJ databases">
        <authorList>
            <person name="de Groot N.N."/>
        </authorList>
    </citation>
    <scope>NUCLEOTIDE SEQUENCE [LARGE SCALE GENOMIC DNA]</scope>
    <source>
        <strain evidence="3 4">DSM 21771</strain>
    </source>
</reference>
<dbReference type="SUPFAM" id="SSF53756">
    <property type="entry name" value="UDP-Glycosyltransferase/glycogen phosphorylase"/>
    <property type="match status" value="1"/>
</dbReference>
<feature type="domain" description="Glycosyl transferase family 1" evidence="1">
    <location>
        <begin position="186"/>
        <end position="348"/>
    </location>
</feature>
<dbReference type="InterPro" id="IPR001296">
    <property type="entry name" value="Glyco_trans_1"/>
</dbReference>
<keyword evidence="4" id="KW-1185">Reference proteome</keyword>
<evidence type="ECO:0000259" key="1">
    <source>
        <dbReference type="Pfam" id="PF00534"/>
    </source>
</evidence>